<proteinExistence type="predicted"/>
<organism evidence="2 3">
    <name type="scientific">Ketobacter alkanivorans</name>
    <dbReference type="NCBI Taxonomy" id="1917421"/>
    <lineage>
        <taxon>Bacteria</taxon>
        <taxon>Pseudomonadati</taxon>
        <taxon>Pseudomonadota</taxon>
        <taxon>Gammaproteobacteria</taxon>
        <taxon>Pseudomonadales</taxon>
        <taxon>Ketobacteraceae</taxon>
        <taxon>Ketobacter</taxon>
    </lineage>
</organism>
<name>A0A2K9LQ21_9GAMM</name>
<evidence type="ECO:0000256" key="1">
    <source>
        <dbReference type="SAM" id="SignalP"/>
    </source>
</evidence>
<dbReference type="KEGG" id="kak:Kalk_18220"/>
<evidence type="ECO:0008006" key="4">
    <source>
        <dbReference type="Google" id="ProtNLM"/>
    </source>
</evidence>
<feature type="signal peptide" evidence="1">
    <location>
        <begin position="1"/>
        <end position="17"/>
    </location>
</feature>
<feature type="chain" id="PRO_5014798016" description="FAD/FMN-containing dehydrogenase" evidence="1">
    <location>
        <begin position="18"/>
        <end position="170"/>
    </location>
</feature>
<dbReference type="RefSeq" id="WP_101895615.1">
    <property type="nucleotide sequence ID" value="NZ_CP022684.1"/>
</dbReference>
<gene>
    <name evidence="2" type="ORF">Kalk_18220</name>
</gene>
<evidence type="ECO:0000313" key="3">
    <source>
        <dbReference type="Proteomes" id="UP000235116"/>
    </source>
</evidence>
<dbReference type="OrthoDB" id="5786920at2"/>
<evidence type="ECO:0000313" key="2">
    <source>
        <dbReference type="EMBL" id="AUM14241.1"/>
    </source>
</evidence>
<keyword evidence="1" id="KW-0732">Signal</keyword>
<accession>A0A2K9LQ21</accession>
<sequence>MRLSAVILFFTMLTACASEPAPEPLKIGNTLDFALLQDQYANPFVHEDNMEILLYADDMDTSRDVRDAIGRVEPACYEQGKLVFVANVSGMPSLITRLIALPKMRGYGFPIWLDYDGEATDALPVQENFISVVRVKDGAIISVEYVQGMESVMNAIVPLCGIRSEQMAQL</sequence>
<dbReference type="EMBL" id="CP022684">
    <property type="protein sequence ID" value="AUM14241.1"/>
    <property type="molecule type" value="Genomic_DNA"/>
</dbReference>
<dbReference type="Proteomes" id="UP000235116">
    <property type="component" value="Chromosome"/>
</dbReference>
<dbReference type="PROSITE" id="PS51257">
    <property type="entry name" value="PROKAR_LIPOPROTEIN"/>
    <property type="match status" value="1"/>
</dbReference>
<keyword evidence="3" id="KW-1185">Reference proteome</keyword>
<reference evidence="3" key="1">
    <citation type="submission" date="2017-08" db="EMBL/GenBank/DDBJ databases">
        <title>Direct submision.</title>
        <authorList>
            <person name="Kim S.-J."/>
            <person name="Rhee S.-K."/>
        </authorList>
    </citation>
    <scope>NUCLEOTIDE SEQUENCE [LARGE SCALE GENOMIC DNA]</scope>
    <source>
        <strain evidence="3">GI5</strain>
    </source>
</reference>
<dbReference type="AlphaFoldDB" id="A0A2K9LQ21"/>
<protein>
    <recommendedName>
        <fullName evidence="4">FAD/FMN-containing dehydrogenase</fullName>
    </recommendedName>
</protein>